<feature type="compositionally biased region" description="Basic and acidic residues" evidence="1">
    <location>
        <begin position="99"/>
        <end position="109"/>
    </location>
</feature>
<dbReference type="Proteomes" id="UP000479710">
    <property type="component" value="Unassembled WGS sequence"/>
</dbReference>
<accession>A0A6G1CFV6</accession>
<comment type="caution">
    <text evidence="2">The sequence shown here is derived from an EMBL/GenBank/DDBJ whole genome shotgun (WGS) entry which is preliminary data.</text>
</comment>
<dbReference type="EMBL" id="SPHZ02000009">
    <property type="protein sequence ID" value="KAF0899046.1"/>
    <property type="molecule type" value="Genomic_DNA"/>
</dbReference>
<proteinExistence type="predicted"/>
<evidence type="ECO:0000256" key="1">
    <source>
        <dbReference type="SAM" id="MobiDB-lite"/>
    </source>
</evidence>
<feature type="region of interest" description="Disordered" evidence="1">
    <location>
        <begin position="91"/>
        <end position="115"/>
    </location>
</feature>
<protein>
    <submittedName>
        <fullName evidence="2">Uncharacterized protein</fullName>
    </submittedName>
</protein>
<keyword evidence="3" id="KW-1185">Reference proteome</keyword>
<organism evidence="2 3">
    <name type="scientific">Oryza meyeriana var. granulata</name>
    <dbReference type="NCBI Taxonomy" id="110450"/>
    <lineage>
        <taxon>Eukaryota</taxon>
        <taxon>Viridiplantae</taxon>
        <taxon>Streptophyta</taxon>
        <taxon>Embryophyta</taxon>
        <taxon>Tracheophyta</taxon>
        <taxon>Spermatophyta</taxon>
        <taxon>Magnoliopsida</taxon>
        <taxon>Liliopsida</taxon>
        <taxon>Poales</taxon>
        <taxon>Poaceae</taxon>
        <taxon>BOP clade</taxon>
        <taxon>Oryzoideae</taxon>
        <taxon>Oryzeae</taxon>
        <taxon>Oryzinae</taxon>
        <taxon>Oryza</taxon>
        <taxon>Oryza meyeriana</taxon>
    </lineage>
</organism>
<evidence type="ECO:0000313" key="2">
    <source>
        <dbReference type="EMBL" id="KAF0899046.1"/>
    </source>
</evidence>
<name>A0A6G1CFV6_9ORYZ</name>
<reference evidence="2 3" key="1">
    <citation type="submission" date="2019-11" db="EMBL/GenBank/DDBJ databases">
        <title>Whole genome sequence of Oryza granulata.</title>
        <authorList>
            <person name="Li W."/>
        </authorList>
    </citation>
    <scope>NUCLEOTIDE SEQUENCE [LARGE SCALE GENOMIC DNA]</scope>
    <source>
        <strain evidence="3">cv. Menghai</strain>
        <tissue evidence="2">Leaf</tissue>
    </source>
</reference>
<gene>
    <name evidence="2" type="ORF">E2562_012899</name>
</gene>
<feature type="compositionally biased region" description="Polar residues" evidence="1">
    <location>
        <begin position="1"/>
        <end position="16"/>
    </location>
</feature>
<dbReference type="AlphaFoldDB" id="A0A6G1CFV6"/>
<feature type="region of interest" description="Disordered" evidence="1">
    <location>
        <begin position="1"/>
        <end position="46"/>
    </location>
</feature>
<sequence>MSSPPLNPWWRSSLNPAATHAQRRVRGKIGRHEGGEKHVVGDDFRSGMSVEDSNILAKSSTGGGGDLPVMAACVRSDERIVQRRRLMLNSGCVGGGRNDSGDTSDKNIGDDDDTEEELVRLASSDWALQRGALQAGDALPPLLRQPSLAAGIL</sequence>
<feature type="compositionally biased region" description="Basic and acidic residues" evidence="1">
    <location>
        <begin position="30"/>
        <end position="45"/>
    </location>
</feature>
<evidence type="ECO:0000313" key="3">
    <source>
        <dbReference type="Proteomes" id="UP000479710"/>
    </source>
</evidence>